<dbReference type="InterPro" id="IPR000073">
    <property type="entry name" value="AB_hydrolase_1"/>
</dbReference>
<gene>
    <name evidence="2" type="ORF">VW23_005755</name>
</gene>
<dbReference type="PANTHER" id="PTHR43433">
    <property type="entry name" value="HYDROLASE, ALPHA/BETA FOLD FAMILY PROTEIN"/>
    <property type="match status" value="1"/>
</dbReference>
<sequence length="269" mass="29230">MNTFTSRDGTKIAYDVRGSGPAVILIDGAWCGRNMGPMPKLAPLLAQHFTVYNYDRRSRGDSDMSTDYSPDREYEDLAALIDIAGGSASLYGTSSGGALALFAAARGLPVDRLAIFEAPFTDVPGGKPMPKGYQAEIERLVREDRRPELAKFFMVKMIGMPAFMMPMMWFNPHWKAMLHNAPSLPHDTAVMEGYGFPTEAARSIRVPTIVISGDKTFKQLKEPVRLARETVPGARFASLPGQSHDAAAELVAPVLIDFFSGAATVRAAA</sequence>
<dbReference type="SUPFAM" id="SSF53474">
    <property type="entry name" value="alpha/beta-Hydrolases"/>
    <property type="match status" value="1"/>
</dbReference>
<feature type="domain" description="AB hydrolase-1" evidence="1">
    <location>
        <begin position="30"/>
        <end position="245"/>
    </location>
</feature>
<dbReference type="Proteomes" id="UP000095463">
    <property type="component" value="Unassembled WGS sequence"/>
</dbReference>
<dbReference type="OrthoDB" id="63519at2"/>
<organism evidence="2 3">
    <name type="scientific">Devosia insulae DS-56</name>
    <dbReference type="NCBI Taxonomy" id="1116389"/>
    <lineage>
        <taxon>Bacteria</taxon>
        <taxon>Pseudomonadati</taxon>
        <taxon>Pseudomonadota</taxon>
        <taxon>Alphaproteobacteria</taxon>
        <taxon>Hyphomicrobiales</taxon>
        <taxon>Devosiaceae</taxon>
        <taxon>Devosia</taxon>
    </lineage>
</organism>
<evidence type="ECO:0000313" key="3">
    <source>
        <dbReference type="Proteomes" id="UP000095463"/>
    </source>
</evidence>
<protein>
    <recommendedName>
        <fullName evidence="1">AB hydrolase-1 domain-containing protein</fullName>
    </recommendedName>
</protein>
<reference evidence="2 3" key="1">
    <citation type="journal article" date="2015" name="Genome Announc.">
        <title>Genome Assemblies of Three Soil-Associated Devosia species: D. insulae, D. limi, and D. soli.</title>
        <authorList>
            <person name="Hassan Y.I."/>
            <person name="Lepp D."/>
            <person name="Zhou T."/>
        </authorList>
    </citation>
    <scope>NUCLEOTIDE SEQUENCE [LARGE SCALE GENOMIC DNA]</scope>
    <source>
        <strain evidence="2 3">DS-56</strain>
    </source>
</reference>
<dbReference type="InterPro" id="IPR050471">
    <property type="entry name" value="AB_hydrolase"/>
</dbReference>
<accession>A0A1E5XHY6</accession>
<comment type="caution">
    <text evidence="2">The sequence shown here is derived from an EMBL/GenBank/DDBJ whole genome shotgun (WGS) entry which is preliminary data.</text>
</comment>
<dbReference type="EMBL" id="LAJE02000387">
    <property type="protein sequence ID" value="OEO28211.1"/>
    <property type="molecule type" value="Genomic_DNA"/>
</dbReference>
<dbReference type="InterPro" id="IPR029058">
    <property type="entry name" value="AB_hydrolase_fold"/>
</dbReference>
<dbReference type="PANTHER" id="PTHR43433:SF5">
    <property type="entry name" value="AB HYDROLASE-1 DOMAIN-CONTAINING PROTEIN"/>
    <property type="match status" value="1"/>
</dbReference>
<dbReference type="AlphaFoldDB" id="A0A1E5XHY6"/>
<name>A0A1E5XHY6_9HYPH</name>
<dbReference type="Pfam" id="PF12697">
    <property type="entry name" value="Abhydrolase_6"/>
    <property type="match status" value="1"/>
</dbReference>
<dbReference type="RefSeq" id="WP_069912450.1">
    <property type="nucleotide sequence ID" value="NZ_LAJE02000387.1"/>
</dbReference>
<keyword evidence="3" id="KW-1185">Reference proteome</keyword>
<proteinExistence type="predicted"/>
<evidence type="ECO:0000259" key="1">
    <source>
        <dbReference type="Pfam" id="PF12697"/>
    </source>
</evidence>
<evidence type="ECO:0000313" key="2">
    <source>
        <dbReference type="EMBL" id="OEO28211.1"/>
    </source>
</evidence>
<dbReference type="Gene3D" id="3.40.50.1820">
    <property type="entry name" value="alpha/beta hydrolase"/>
    <property type="match status" value="1"/>
</dbReference>